<dbReference type="RefSeq" id="WP_098640115.1">
    <property type="nucleotide sequence ID" value="NZ_NVCO01000007.1"/>
</dbReference>
<dbReference type="InterPro" id="IPR051673">
    <property type="entry name" value="SSDNA_exonuclease_RecJ"/>
</dbReference>
<dbReference type="EMBL" id="NVCO01000007">
    <property type="protein sequence ID" value="PFT50820.1"/>
    <property type="molecule type" value="Genomic_DNA"/>
</dbReference>
<dbReference type="PANTHER" id="PTHR30255">
    <property type="entry name" value="SINGLE-STRANDED-DNA-SPECIFIC EXONUCLEASE RECJ"/>
    <property type="match status" value="1"/>
</dbReference>
<feature type="domain" description="RecJ OB" evidence="8">
    <location>
        <begin position="424"/>
        <end position="516"/>
    </location>
</feature>
<dbReference type="Pfam" id="PF01368">
    <property type="entry name" value="DHH"/>
    <property type="match status" value="1"/>
</dbReference>
<name>A0A9X7AS23_BACTU</name>
<evidence type="ECO:0000259" key="7">
    <source>
        <dbReference type="Pfam" id="PF02272"/>
    </source>
</evidence>
<dbReference type="GO" id="GO:0004527">
    <property type="term" value="F:exonuclease activity"/>
    <property type="evidence" value="ECO:0007669"/>
    <property type="project" value="UniProtKB-KW"/>
</dbReference>
<evidence type="ECO:0000256" key="4">
    <source>
        <dbReference type="ARBA" id="ARBA00022801"/>
    </source>
</evidence>
<evidence type="ECO:0000313" key="10">
    <source>
        <dbReference type="Proteomes" id="UP000226106"/>
    </source>
</evidence>
<evidence type="ECO:0000259" key="8">
    <source>
        <dbReference type="Pfam" id="PF17768"/>
    </source>
</evidence>
<evidence type="ECO:0000256" key="3">
    <source>
        <dbReference type="ARBA" id="ARBA00022722"/>
    </source>
</evidence>
<evidence type="ECO:0000256" key="5">
    <source>
        <dbReference type="ARBA" id="ARBA00022839"/>
    </source>
</evidence>
<dbReference type="AlphaFoldDB" id="A0A9X7AS23"/>
<dbReference type="Gene3D" id="3.10.310.30">
    <property type="match status" value="1"/>
</dbReference>
<dbReference type="InterPro" id="IPR038763">
    <property type="entry name" value="DHH_sf"/>
</dbReference>
<dbReference type="Pfam" id="PF17768">
    <property type="entry name" value="RecJ_OB"/>
    <property type="match status" value="1"/>
</dbReference>
<comment type="similarity">
    <text evidence="1">Belongs to the RecJ family.</text>
</comment>
<reference evidence="9 10" key="1">
    <citation type="submission" date="2017-09" db="EMBL/GenBank/DDBJ databases">
        <title>Large-scale bioinformatics analysis of Bacillus genomes uncovers conserved roles of natural products in bacterial physiology.</title>
        <authorList>
            <consortium name="Agbiome Team Llc"/>
            <person name="Bleich R.M."/>
            <person name="Grubbs K.J."/>
            <person name="Santa Maria K.C."/>
            <person name="Allen S.E."/>
            <person name="Farag S."/>
            <person name="Shank E.A."/>
            <person name="Bowers A."/>
        </authorList>
    </citation>
    <scope>NUCLEOTIDE SEQUENCE [LARGE SCALE GENOMIC DNA]</scope>
    <source>
        <strain evidence="9 10">AFS065400</strain>
    </source>
</reference>
<feature type="domain" description="DHHA1" evidence="7">
    <location>
        <begin position="323"/>
        <end position="413"/>
    </location>
</feature>
<organism evidence="9 10">
    <name type="scientific">Bacillus thuringiensis</name>
    <dbReference type="NCBI Taxonomy" id="1428"/>
    <lineage>
        <taxon>Bacteria</taxon>
        <taxon>Bacillati</taxon>
        <taxon>Bacillota</taxon>
        <taxon>Bacilli</taxon>
        <taxon>Bacillales</taxon>
        <taxon>Bacillaceae</taxon>
        <taxon>Bacillus</taxon>
        <taxon>Bacillus cereus group</taxon>
    </lineage>
</organism>
<comment type="caution">
    <text evidence="9">The sequence shown here is derived from an EMBL/GenBank/DDBJ whole genome shotgun (WGS) entry which is preliminary data.</text>
</comment>
<dbReference type="GO" id="GO:0003676">
    <property type="term" value="F:nucleic acid binding"/>
    <property type="evidence" value="ECO:0007669"/>
    <property type="project" value="InterPro"/>
</dbReference>
<dbReference type="PANTHER" id="PTHR30255:SF2">
    <property type="entry name" value="SINGLE-STRANDED-DNA-SPECIFIC EXONUCLEASE RECJ"/>
    <property type="match status" value="1"/>
</dbReference>
<evidence type="ECO:0000259" key="6">
    <source>
        <dbReference type="Pfam" id="PF01368"/>
    </source>
</evidence>
<keyword evidence="3" id="KW-0540">Nuclease</keyword>
<protein>
    <recommendedName>
        <fullName evidence="2">Single-stranded-DNA-specific exonuclease RecJ</fullName>
    </recommendedName>
</protein>
<accession>A0A9X7AS23</accession>
<proteinExistence type="inferred from homology"/>
<feature type="domain" description="DDH" evidence="6">
    <location>
        <begin position="67"/>
        <end position="209"/>
    </location>
</feature>
<dbReference type="Gene3D" id="3.90.1640.30">
    <property type="match status" value="1"/>
</dbReference>
<evidence type="ECO:0000256" key="1">
    <source>
        <dbReference type="ARBA" id="ARBA00005915"/>
    </source>
</evidence>
<dbReference type="Pfam" id="PF02272">
    <property type="entry name" value="DHHA1"/>
    <property type="match status" value="1"/>
</dbReference>
<dbReference type="InterPro" id="IPR041122">
    <property type="entry name" value="RecJ_OB"/>
</dbReference>
<sequence>MDWIKRKPTKRILKADSLMKKIAKIRGIENIEEFLNPPINVLHDPYLLNNIREVAERIKEAVLKGERIAVSADVDADGVTSTAILVDYLSQFTDNVYYVYHQRAEGHGVEYQVDKIDDETKLVVVLDSSTNSVQGCKQLVERGMDVLVIDHHDFEVENPYATIVNPQMDDYPNKAISGAGVTYKVVQVLDDSFGTGMVEDYLDLVAVGIVADVMNLSVMENRRLIMDGITNIQNEGLKAILDNANVKFDEVSSTTIGFSIAPLINGVARMDKIELAIELLLERDPLECKKIVKQMVKLNDDRKKKEIELMKMYEEQVNPNDKIIIAIGNDPSKSFNGLVANKIAQKYKRPAIVARDFGDKIAGSFRSMGDFNMNSYLKRTGLVKKSVGHPFAGGVEVVAENVEELREYFNEHINMDIFLDDIEYDLEIKGRDVTMGFVEELQEINRIAGNGFEKVKVRVTDLMVDERKVMGKNKDTVKLVTNCLDAIRFRENSEYANDVDTFDNIEIVGELNINEFFHWGYRKNIVTIQVILDDYRHM</sequence>
<dbReference type="InterPro" id="IPR003156">
    <property type="entry name" value="DHHA1_dom"/>
</dbReference>
<keyword evidence="4" id="KW-0378">Hydrolase</keyword>
<gene>
    <name evidence="9" type="ORF">COK72_02095</name>
</gene>
<evidence type="ECO:0000313" key="9">
    <source>
        <dbReference type="EMBL" id="PFT50820.1"/>
    </source>
</evidence>
<dbReference type="Proteomes" id="UP000226106">
    <property type="component" value="Unassembled WGS sequence"/>
</dbReference>
<evidence type="ECO:0000256" key="2">
    <source>
        <dbReference type="ARBA" id="ARBA00019841"/>
    </source>
</evidence>
<dbReference type="SUPFAM" id="SSF64182">
    <property type="entry name" value="DHH phosphoesterases"/>
    <property type="match status" value="1"/>
</dbReference>
<keyword evidence="5" id="KW-0269">Exonuclease</keyword>
<dbReference type="InterPro" id="IPR001667">
    <property type="entry name" value="DDH_dom"/>
</dbReference>